<feature type="transmembrane region" description="Helical" evidence="1">
    <location>
        <begin position="301"/>
        <end position="320"/>
    </location>
</feature>
<protein>
    <submittedName>
        <fullName evidence="2">Uncharacterized protein</fullName>
    </submittedName>
</protein>
<name>A0A9K3CZW7_9EUKA</name>
<comment type="caution">
    <text evidence="2">The sequence shown here is derived from an EMBL/GenBank/DDBJ whole genome shotgun (WGS) entry which is preliminary data.</text>
</comment>
<dbReference type="EMBL" id="BDIP01002042">
    <property type="protein sequence ID" value="GIQ85625.1"/>
    <property type="molecule type" value="Genomic_DNA"/>
</dbReference>
<organism evidence="2 3">
    <name type="scientific">Kipferlia bialata</name>
    <dbReference type="NCBI Taxonomy" id="797122"/>
    <lineage>
        <taxon>Eukaryota</taxon>
        <taxon>Metamonada</taxon>
        <taxon>Carpediemonas-like organisms</taxon>
        <taxon>Kipferlia</taxon>
    </lineage>
</organism>
<sequence length="347" mass="36417">PVDPPTGQDRDFGVNAINKQNPITTISPVECMNDDSCLSYAQSLANVSTVLSAVVLPTIATQSSDSSLGVLSQYRPDQITVVTSATCRDACASVVKAVSGQRLGVIVTLGAEDTTAASSPATVLEDTGCYKSPTMGQFNVPLATAETANTVWSPSDPPSLRVDVPSPNMVYSRGWGDTVNLTTDLAGLSAYIAGENGWPFSSGVSLLKPKTLRTSGYNLSFNSETQSAVGTEVTMVSGLFVDDSENGDTATYTMWSCAEGDGLRLMGPRLTAEGETAPLCASLVPSRLDTFVSVSLSDTRFVVALGGALLLAVAMLSLVIRQLQKRVSKNLDERAEIEATVRTLSVV</sequence>
<evidence type="ECO:0000313" key="2">
    <source>
        <dbReference type="EMBL" id="GIQ85625.1"/>
    </source>
</evidence>
<gene>
    <name evidence="2" type="ORF">KIPB_007325</name>
</gene>
<proteinExistence type="predicted"/>
<keyword evidence="1" id="KW-0472">Membrane</keyword>
<evidence type="ECO:0000256" key="1">
    <source>
        <dbReference type="SAM" id="Phobius"/>
    </source>
</evidence>
<evidence type="ECO:0000313" key="3">
    <source>
        <dbReference type="Proteomes" id="UP000265618"/>
    </source>
</evidence>
<dbReference type="AlphaFoldDB" id="A0A9K3CZW7"/>
<keyword evidence="1" id="KW-1133">Transmembrane helix</keyword>
<accession>A0A9K3CZW7</accession>
<reference evidence="2 3" key="1">
    <citation type="journal article" date="2018" name="PLoS ONE">
        <title>The draft genome of Kipferlia bialata reveals reductive genome evolution in fornicate parasites.</title>
        <authorList>
            <person name="Tanifuji G."/>
            <person name="Takabayashi S."/>
            <person name="Kume K."/>
            <person name="Takagi M."/>
            <person name="Nakayama T."/>
            <person name="Kamikawa R."/>
            <person name="Inagaki Y."/>
            <person name="Hashimoto T."/>
        </authorList>
    </citation>
    <scope>NUCLEOTIDE SEQUENCE [LARGE SCALE GENOMIC DNA]</scope>
    <source>
        <strain evidence="2">NY0173</strain>
    </source>
</reference>
<keyword evidence="1" id="KW-0812">Transmembrane</keyword>
<dbReference type="Proteomes" id="UP000265618">
    <property type="component" value="Unassembled WGS sequence"/>
</dbReference>
<keyword evidence="3" id="KW-1185">Reference proteome</keyword>
<feature type="non-terminal residue" evidence="2">
    <location>
        <position position="1"/>
    </location>
</feature>